<feature type="compositionally biased region" description="Low complexity" evidence="1">
    <location>
        <begin position="77"/>
        <end position="88"/>
    </location>
</feature>
<evidence type="ECO:0000256" key="1">
    <source>
        <dbReference type="SAM" id="MobiDB-lite"/>
    </source>
</evidence>
<evidence type="ECO:0000313" key="3">
    <source>
        <dbReference type="Proteomes" id="UP001201163"/>
    </source>
</evidence>
<evidence type="ECO:0000313" key="2">
    <source>
        <dbReference type="EMBL" id="KAH8984823.1"/>
    </source>
</evidence>
<name>A0AAD4L8T4_9AGAM</name>
<dbReference type="Proteomes" id="UP001201163">
    <property type="component" value="Unassembled WGS sequence"/>
</dbReference>
<reference evidence="2" key="1">
    <citation type="submission" date="2022-01" db="EMBL/GenBank/DDBJ databases">
        <title>Comparative genomics reveals a dynamic genome evolution in the ectomycorrhizal milk-cap (Lactarius) mushrooms.</title>
        <authorList>
            <consortium name="DOE Joint Genome Institute"/>
            <person name="Lebreton A."/>
            <person name="Tang N."/>
            <person name="Kuo A."/>
            <person name="LaButti K."/>
            <person name="Drula E."/>
            <person name="Barry K."/>
            <person name="Clum A."/>
            <person name="Lipzen A."/>
            <person name="Mousain D."/>
            <person name="Ng V."/>
            <person name="Wang R."/>
            <person name="Wang X."/>
            <person name="Dai Y."/>
            <person name="Henrissat B."/>
            <person name="Grigoriev I.V."/>
            <person name="Guerin-Laguette A."/>
            <person name="Yu F."/>
            <person name="Martin F.M."/>
        </authorList>
    </citation>
    <scope>NUCLEOTIDE SEQUENCE</scope>
    <source>
        <strain evidence="2">QP</strain>
    </source>
</reference>
<dbReference type="AlphaFoldDB" id="A0AAD4L8T4"/>
<accession>A0AAD4L8T4</accession>
<keyword evidence="3" id="KW-1185">Reference proteome</keyword>
<feature type="region of interest" description="Disordered" evidence="1">
    <location>
        <begin position="25"/>
        <end position="45"/>
    </location>
</feature>
<dbReference type="EMBL" id="JAKELL010000071">
    <property type="protein sequence ID" value="KAH8984823.1"/>
    <property type="molecule type" value="Genomic_DNA"/>
</dbReference>
<sequence length="94" mass="9861">MSHWGQRCGVAPAVHCYCTVVTATASTKPPNPATPVPRDTPSFDIAGEGHLLREIVDEALAQGVDHTPHAHAGCAGRSPSRRIPASSRTPPPSF</sequence>
<feature type="region of interest" description="Disordered" evidence="1">
    <location>
        <begin position="64"/>
        <end position="94"/>
    </location>
</feature>
<comment type="caution">
    <text evidence="2">The sequence shown here is derived from an EMBL/GenBank/DDBJ whole genome shotgun (WGS) entry which is preliminary data.</text>
</comment>
<gene>
    <name evidence="2" type="ORF">EDB92DRAFT_1461465</name>
</gene>
<organism evidence="2 3">
    <name type="scientific">Lactarius akahatsu</name>
    <dbReference type="NCBI Taxonomy" id="416441"/>
    <lineage>
        <taxon>Eukaryota</taxon>
        <taxon>Fungi</taxon>
        <taxon>Dikarya</taxon>
        <taxon>Basidiomycota</taxon>
        <taxon>Agaricomycotina</taxon>
        <taxon>Agaricomycetes</taxon>
        <taxon>Russulales</taxon>
        <taxon>Russulaceae</taxon>
        <taxon>Lactarius</taxon>
    </lineage>
</organism>
<protein>
    <submittedName>
        <fullName evidence="2">Uncharacterized protein</fullName>
    </submittedName>
</protein>
<proteinExistence type="predicted"/>